<comment type="subunit">
    <text evidence="7">Monomer.</text>
</comment>
<dbReference type="InterPro" id="IPR036416">
    <property type="entry name" value="Pept_tRNA_hydro_sf"/>
</dbReference>
<evidence type="ECO:0000313" key="10">
    <source>
        <dbReference type="EMBL" id="KKP69812.1"/>
    </source>
</evidence>
<keyword evidence="3 7" id="KW-0378">Hydrolase</keyword>
<dbReference type="Gene3D" id="3.40.50.1470">
    <property type="entry name" value="Peptidyl-tRNA hydrolase"/>
    <property type="match status" value="1"/>
</dbReference>
<comment type="similarity">
    <text evidence="5 7 9">Belongs to the PTH family.</text>
</comment>
<organism evidence="10 11">
    <name type="scientific">candidate division CPR3 bacterium GW2011_GWF2_35_18</name>
    <dbReference type="NCBI Taxonomy" id="1618350"/>
    <lineage>
        <taxon>Bacteria</taxon>
        <taxon>Bacteria division CPR3</taxon>
    </lineage>
</organism>
<dbReference type="GO" id="GO:0006515">
    <property type="term" value="P:protein quality control for misfolded or incompletely synthesized proteins"/>
    <property type="evidence" value="ECO:0007669"/>
    <property type="project" value="UniProtKB-UniRule"/>
</dbReference>
<gene>
    <name evidence="7" type="primary">pth</name>
    <name evidence="10" type="ORF">UR67_C0003G0090</name>
</gene>
<evidence type="ECO:0000256" key="4">
    <source>
        <dbReference type="ARBA" id="ARBA00022884"/>
    </source>
</evidence>
<dbReference type="Pfam" id="PF01195">
    <property type="entry name" value="Pept_tRNA_hydro"/>
    <property type="match status" value="1"/>
</dbReference>
<evidence type="ECO:0000256" key="9">
    <source>
        <dbReference type="RuleBase" id="RU004320"/>
    </source>
</evidence>
<dbReference type="InterPro" id="IPR018171">
    <property type="entry name" value="Pept_tRNA_hydro_CS"/>
</dbReference>
<dbReference type="Proteomes" id="UP000034581">
    <property type="component" value="Unassembled WGS sequence"/>
</dbReference>
<evidence type="ECO:0000256" key="1">
    <source>
        <dbReference type="ARBA" id="ARBA00013260"/>
    </source>
</evidence>
<dbReference type="GO" id="GO:0072344">
    <property type="term" value="P:rescue of stalled ribosome"/>
    <property type="evidence" value="ECO:0007669"/>
    <property type="project" value="UniProtKB-UniRule"/>
</dbReference>
<feature type="site" description="Discriminates between blocked and unblocked aminoacyl-tRNA" evidence="7">
    <location>
        <position position="9"/>
    </location>
</feature>
<accession>A0A0G0ER81</accession>
<proteinExistence type="inferred from homology"/>
<reference evidence="10 11" key="1">
    <citation type="journal article" date="2015" name="Nature">
        <title>rRNA introns, odd ribosomes, and small enigmatic genomes across a large radiation of phyla.</title>
        <authorList>
            <person name="Brown C.T."/>
            <person name="Hug L.A."/>
            <person name="Thomas B.C."/>
            <person name="Sharon I."/>
            <person name="Castelle C.J."/>
            <person name="Singh A."/>
            <person name="Wilkins M.J."/>
            <person name="Williams K.H."/>
            <person name="Banfield J.F."/>
        </authorList>
    </citation>
    <scope>NUCLEOTIDE SEQUENCE [LARGE SCALE GENOMIC DNA]</scope>
</reference>
<dbReference type="PANTHER" id="PTHR17224:SF1">
    <property type="entry name" value="PEPTIDYL-TRNA HYDROLASE"/>
    <property type="match status" value="1"/>
</dbReference>
<comment type="caution">
    <text evidence="10">The sequence shown here is derived from an EMBL/GenBank/DDBJ whole genome shotgun (WGS) entry which is preliminary data.</text>
</comment>
<feature type="binding site" evidence="7">
    <location>
        <position position="115"/>
    </location>
    <ligand>
        <name>tRNA</name>
        <dbReference type="ChEBI" id="CHEBI:17843"/>
    </ligand>
</feature>
<name>A0A0G0ER81_UNCC3</name>
<keyword evidence="4 7" id="KW-0694">RNA-binding</keyword>
<comment type="function">
    <text evidence="7">Catalyzes the release of premature peptidyl moieties from peptidyl-tRNA molecules trapped in stalled 50S ribosomal subunits, and thus maintains levels of free tRNAs and 50S ribosomes.</text>
</comment>
<feature type="binding site" evidence="7">
    <location>
        <position position="14"/>
    </location>
    <ligand>
        <name>tRNA</name>
        <dbReference type="ChEBI" id="CHEBI:17843"/>
    </ligand>
</feature>
<evidence type="ECO:0000313" key="11">
    <source>
        <dbReference type="Proteomes" id="UP000034581"/>
    </source>
</evidence>
<comment type="function">
    <text evidence="7">Hydrolyzes ribosome-free peptidyl-tRNAs (with 1 or more amino acids incorporated), which drop off the ribosome during protein synthesis, or as a result of ribosome stalling.</text>
</comment>
<feature type="active site" description="Proton acceptor" evidence="7">
    <location>
        <position position="19"/>
    </location>
</feature>
<dbReference type="STRING" id="1618350.UR67_C0003G0090"/>
<dbReference type="EMBL" id="LBQB01000003">
    <property type="protein sequence ID" value="KKP69812.1"/>
    <property type="molecule type" value="Genomic_DNA"/>
</dbReference>
<evidence type="ECO:0000256" key="2">
    <source>
        <dbReference type="ARBA" id="ARBA00022555"/>
    </source>
</evidence>
<feature type="site" description="Stabilizes the basic form of H active site to accept a proton" evidence="7">
    <location>
        <position position="93"/>
    </location>
</feature>
<comment type="subcellular location">
    <subcellularLocation>
        <location evidence="7">Cytoplasm</location>
    </subcellularLocation>
</comment>
<dbReference type="GO" id="GO:0004045">
    <property type="term" value="F:peptidyl-tRNA hydrolase activity"/>
    <property type="evidence" value="ECO:0007669"/>
    <property type="project" value="UniProtKB-UniRule"/>
</dbReference>
<dbReference type="SUPFAM" id="SSF53178">
    <property type="entry name" value="Peptidyl-tRNA hydrolase-like"/>
    <property type="match status" value="1"/>
</dbReference>
<dbReference type="NCBIfam" id="TIGR00447">
    <property type="entry name" value="pth"/>
    <property type="match status" value="1"/>
</dbReference>
<keyword evidence="2 7" id="KW-0820">tRNA-binding</keyword>
<comment type="catalytic activity">
    <reaction evidence="7 8">
        <text>an N-acyl-L-alpha-aminoacyl-tRNA + H2O = an N-acyl-L-amino acid + a tRNA + H(+)</text>
        <dbReference type="Rhea" id="RHEA:54448"/>
        <dbReference type="Rhea" id="RHEA-COMP:10123"/>
        <dbReference type="Rhea" id="RHEA-COMP:13883"/>
        <dbReference type="ChEBI" id="CHEBI:15377"/>
        <dbReference type="ChEBI" id="CHEBI:15378"/>
        <dbReference type="ChEBI" id="CHEBI:59874"/>
        <dbReference type="ChEBI" id="CHEBI:78442"/>
        <dbReference type="ChEBI" id="CHEBI:138191"/>
        <dbReference type="EC" id="3.1.1.29"/>
    </reaction>
</comment>
<dbReference type="HAMAP" id="MF_00083">
    <property type="entry name" value="Pept_tRNA_hydro_bact"/>
    <property type="match status" value="1"/>
</dbReference>
<dbReference type="EC" id="3.1.1.29" evidence="1 7"/>
<dbReference type="FunFam" id="3.40.50.1470:FF:000001">
    <property type="entry name" value="Peptidyl-tRNA hydrolase"/>
    <property type="match status" value="1"/>
</dbReference>
<dbReference type="GO" id="GO:0000049">
    <property type="term" value="F:tRNA binding"/>
    <property type="evidence" value="ECO:0007669"/>
    <property type="project" value="UniProtKB-UniRule"/>
</dbReference>
<sequence>MRIIVGLGNPGRKYEKTKHNIGFQVIDELASKLNSSFWKENSRFESLISEGDLEGNKLLLVKPQTFMNNSGEAVYKVVNFYKIPLTDLLIVHDDFDLPLDDIRLRVNSEGKSSHNGIRSIVERLGTPEFDRLRVGIGNDLIIPKDKYVLSNFENEVKHIKEIIGKALDKIIDWITNEKR</sequence>
<dbReference type="PROSITE" id="PS01195">
    <property type="entry name" value="PEPT_TRNA_HYDROL_1"/>
    <property type="match status" value="1"/>
</dbReference>
<feature type="binding site" evidence="7">
    <location>
        <position position="68"/>
    </location>
    <ligand>
        <name>tRNA</name>
        <dbReference type="ChEBI" id="CHEBI:17843"/>
    </ligand>
</feature>
<dbReference type="PATRIC" id="fig|1618350.3.peg.597"/>
<dbReference type="InterPro" id="IPR001328">
    <property type="entry name" value="Pept_tRNA_hydro"/>
</dbReference>
<evidence type="ECO:0000256" key="6">
    <source>
        <dbReference type="ARBA" id="ARBA00050038"/>
    </source>
</evidence>
<evidence type="ECO:0000256" key="8">
    <source>
        <dbReference type="RuleBase" id="RU000673"/>
    </source>
</evidence>
<dbReference type="GO" id="GO:0005737">
    <property type="term" value="C:cytoplasm"/>
    <property type="evidence" value="ECO:0007669"/>
    <property type="project" value="UniProtKB-SubCell"/>
</dbReference>
<keyword evidence="7" id="KW-0963">Cytoplasm</keyword>
<dbReference type="PANTHER" id="PTHR17224">
    <property type="entry name" value="PEPTIDYL-TRNA HYDROLASE"/>
    <property type="match status" value="1"/>
</dbReference>
<dbReference type="CDD" id="cd00462">
    <property type="entry name" value="PTH"/>
    <property type="match status" value="1"/>
</dbReference>
<evidence type="ECO:0000256" key="5">
    <source>
        <dbReference type="ARBA" id="ARBA00038063"/>
    </source>
</evidence>
<evidence type="ECO:0000256" key="3">
    <source>
        <dbReference type="ARBA" id="ARBA00022801"/>
    </source>
</evidence>
<evidence type="ECO:0000256" key="7">
    <source>
        <dbReference type="HAMAP-Rule" id="MF_00083"/>
    </source>
</evidence>
<protein>
    <recommendedName>
        <fullName evidence="6 7">Peptidyl-tRNA hydrolase</fullName>
        <shortName evidence="7">Pth</shortName>
        <ecNumber evidence="1 7">3.1.1.29</ecNumber>
    </recommendedName>
</protein>
<dbReference type="AlphaFoldDB" id="A0A0G0ER81"/>
<feature type="binding site" evidence="7">
    <location>
        <position position="66"/>
    </location>
    <ligand>
        <name>tRNA</name>
        <dbReference type="ChEBI" id="CHEBI:17843"/>
    </ligand>
</feature>
<dbReference type="PROSITE" id="PS01196">
    <property type="entry name" value="PEPT_TRNA_HYDROL_2"/>
    <property type="match status" value="1"/>
</dbReference>